<protein>
    <submittedName>
        <fullName evidence="1">Uncharacterized protein</fullName>
    </submittedName>
</protein>
<dbReference type="Proteomes" id="UP001195769">
    <property type="component" value="Unassembled WGS sequence"/>
</dbReference>
<gene>
    <name evidence="1" type="ORF">F5891DRAFT_1181970</name>
</gene>
<dbReference type="GeneID" id="64660392"/>
<accession>A0AAD4EKB0</accession>
<sequence>MLVNLASAIKDDSRLAQLATYDVSAPPDFLPPSVNLFLGSACTLTEDLIQLCCTKTLFE</sequence>
<organism evidence="1 2">
    <name type="scientific">Suillus fuscotomentosus</name>
    <dbReference type="NCBI Taxonomy" id="1912939"/>
    <lineage>
        <taxon>Eukaryota</taxon>
        <taxon>Fungi</taxon>
        <taxon>Dikarya</taxon>
        <taxon>Basidiomycota</taxon>
        <taxon>Agaricomycotina</taxon>
        <taxon>Agaricomycetes</taxon>
        <taxon>Agaricomycetidae</taxon>
        <taxon>Boletales</taxon>
        <taxon>Suillineae</taxon>
        <taxon>Suillaceae</taxon>
        <taxon>Suillus</taxon>
    </lineage>
</organism>
<evidence type="ECO:0000313" key="2">
    <source>
        <dbReference type="Proteomes" id="UP001195769"/>
    </source>
</evidence>
<dbReference type="EMBL" id="JABBWK010000004">
    <property type="protein sequence ID" value="KAG1906559.1"/>
    <property type="molecule type" value="Genomic_DNA"/>
</dbReference>
<comment type="caution">
    <text evidence="1">The sequence shown here is derived from an EMBL/GenBank/DDBJ whole genome shotgun (WGS) entry which is preliminary data.</text>
</comment>
<proteinExistence type="predicted"/>
<evidence type="ECO:0000313" key="1">
    <source>
        <dbReference type="EMBL" id="KAG1906559.1"/>
    </source>
</evidence>
<dbReference type="RefSeq" id="XP_041232134.1">
    <property type="nucleotide sequence ID" value="XM_041366094.1"/>
</dbReference>
<keyword evidence="2" id="KW-1185">Reference proteome</keyword>
<name>A0AAD4EKB0_9AGAM</name>
<dbReference type="AlphaFoldDB" id="A0AAD4EKB0"/>
<reference evidence="1" key="1">
    <citation type="journal article" date="2020" name="New Phytol.">
        <title>Comparative genomics reveals dynamic genome evolution in host specialist ectomycorrhizal fungi.</title>
        <authorList>
            <person name="Lofgren L.A."/>
            <person name="Nguyen N.H."/>
            <person name="Vilgalys R."/>
            <person name="Ruytinx J."/>
            <person name="Liao H.L."/>
            <person name="Branco S."/>
            <person name="Kuo A."/>
            <person name="LaButti K."/>
            <person name="Lipzen A."/>
            <person name="Andreopoulos W."/>
            <person name="Pangilinan J."/>
            <person name="Riley R."/>
            <person name="Hundley H."/>
            <person name="Na H."/>
            <person name="Barry K."/>
            <person name="Grigoriev I.V."/>
            <person name="Stajich J.E."/>
            <person name="Kennedy P.G."/>
        </authorList>
    </citation>
    <scope>NUCLEOTIDE SEQUENCE</scope>
    <source>
        <strain evidence="1">FC203</strain>
    </source>
</reference>